<evidence type="ECO:0000256" key="3">
    <source>
        <dbReference type="ARBA" id="ARBA00029447"/>
    </source>
</evidence>
<feature type="region of interest" description="Disordered" evidence="5">
    <location>
        <begin position="292"/>
        <end position="331"/>
    </location>
</feature>
<dbReference type="PANTHER" id="PTHR43531">
    <property type="entry name" value="PROTEIN ICFG"/>
    <property type="match status" value="1"/>
</dbReference>
<dbReference type="Proteomes" id="UP000575083">
    <property type="component" value="Unassembled WGS sequence"/>
</dbReference>
<dbReference type="CDD" id="cd06225">
    <property type="entry name" value="HAMP"/>
    <property type="match status" value="1"/>
</dbReference>
<dbReference type="FunFam" id="1.10.287.950:FF:000001">
    <property type="entry name" value="Methyl-accepting chemotaxis sensory transducer"/>
    <property type="match status" value="1"/>
</dbReference>
<dbReference type="InterPro" id="IPR051310">
    <property type="entry name" value="MCP_chemotaxis"/>
</dbReference>
<dbReference type="AlphaFoldDB" id="A0A7X0UCJ4"/>
<comment type="caution">
    <text evidence="9">The sequence shown here is derived from an EMBL/GenBank/DDBJ whole genome shotgun (WGS) entry which is preliminary data.</text>
</comment>
<comment type="similarity">
    <text evidence="3">Belongs to the methyl-accepting chemotaxis (MCP) protein family.</text>
</comment>
<dbReference type="GO" id="GO:0004888">
    <property type="term" value="F:transmembrane signaling receptor activity"/>
    <property type="evidence" value="ECO:0007669"/>
    <property type="project" value="InterPro"/>
</dbReference>
<dbReference type="GO" id="GO:0006935">
    <property type="term" value="P:chemotaxis"/>
    <property type="evidence" value="ECO:0007669"/>
    <property type="project" value="InterPro"/>
</dbReference>
<name>A0A7X0UCJ4_9BURK</name>
<keyword evidence="10" id="KW-1185">Reference proteome</keyword>
<comment type="subcellular location">
    <subcellularLocation>
        <location evidence="1">Membrane</location>
    </subcellularLocation>
</comment>
<dbReference type="RefSeq" id="WP_260420441.1">
    <property type="nucleotide sequence ID" value="NZ_JACHLK010000020.1"/>
</dbReference>
<protein>
    <submittedName>
        <fullName evidence="9">Methyl-accepting chemotaxis protein</fullName>
    </submittedName>
</protein>
<evidence type="ECO:0000256" key="4">
    <source>
        <dbReference type="PROSITE-ProRule" id="PRU00284"/>
    </source>
</evidence>
<keyword evidence="4" id="KW-0807">Transducer</keyword>
<proteinExistence type="inferred from homology"/>
<evidence type="ECO:0000313" key="10">
    <source>
        <dbReference type="Proteomes" id="UP000575083"/>
    </source>
</evidence>
<evidence type="ECO:0000256" key="2">
    <source>
        <dbReference type="ARBA" id="ARBA00022481"/>
    </source>
</evidence>
<dbReference type="GO" id="GO:0007165">
    <property type="term" value="P:signal transduction"/>
    <property type="evidence" value="ECO:0007669"/>
    <property type="project" value="UniProtKB-KW"/>
</dbReference>
<dbReference type="PROSITE" id="PS50885">
    <property type="entry name" value="HAMP"/>
    <property type="match status" value="1"/>
</dbReference>
<evidence type="ECO:0000256" key="1">
    <source>
        <dbReference type="ARBA" id="ARBA00004370"/>
    </source>
</evidence>
<gene>
    <name evidence="9" type="ORF">HNP48_006226</name>
</gene>
<dbReference type="CDD" id="cd11386">
    <property type="entry name" value="MCP_signal"/>
    <property type="match status" value="1"/>
</dbReference>
<feature type="domain" description="Methyl-accepting transducer" evidence="7">
    <location>
        <begin position="287"/>
        <end position="516"/>
    </location>
</feature>
<evidence type="ECO:0000256" key="5">
    <source>
        <dbReference type="SAM" id="MobiDB-lite"/>
    </source>
</evidence>
<dbReference type="Pfam" id="PF00672">
    <property type="entry name" value="HAMP"/>
    <property type="match status" value="1"/>
</dbReference>
<dbReference type="PROSITE" id="PS50111">
    <property type="entry name" value="CHEMOTAXIS_TRANSDUC_2"/>
    <property type="match status" value="1"/>
</dbReference>
<dbReference type="SMART" id="SM00304">
    <property type="entry name" value="HAMP"/>
    <property type="match status" value="1"/>
</dbReference>
<feature type="transmembrane region" description="Helical" evidence="6">
    <location>
        <begin position="202"/>
        <end position="226"/>
    </location>
</feature>
<evidence type="ECO:0000259" key="7">
    <source>
        <dbReference type="PROSITE" id="PS50111"/>
    </source>
</evidence>
<dbReference type="EMBL" id="JACHLK010000020">
    <property type="protein sequence ID" value="MBB6563506.1"/>
    <property type="molecule type" value="Genomic_DNA"/>
</dbReference>
<dbReference type="GO" id="GO:0005886">
    <property type="term" value="C:plasma membrane"/>
    <property type="evidence" value="ECO:0007669"/>
    <property type="project" value="TreeGrafter"/>
</dbReference>
<dbReference type="InterPro" id="IPR004089">
    <property type="entry name" value="MCPsignal_dom"/>
</dbReference>
<dbReference type="SMART" id="SM00283">
    <property type="entry name" value="MA"/>
    <property type="match status" value="1"/>
</dbReference>
<keyword evidence="6" id="KW-1133">Transmembrane helix</keyword>
<keyword evidence="2" id="KW-0488">Methylation</keyword>
<feature type="transmembrane region" description="Helical" evidence="6">
    <location>
        <begin position="20"/>
        <end position="39"/>
    </location>
</feature>
<evidence type="ECO:0000313" key="9">
    <source>
        <dbReference type="EMBL" id="MBB6563506.1"/>
    </source>
</evidence>
<dbReference type="Gene3D" id="1.10.287.950">
    <property type="entry name" value="Methyl-accepting chemotaxis protein"/>
    <property type="match status" value="1"/>
</dbReference>
<dbReference type="SUPFAM" id="SSF58104">
    <property type="entry name" value="Methyl-accepting chemotaxis protein (MCP) signaling domain"/>
    <property type="match status" value="1"/>
</dbReference>
<reference evidence="9 10" key="1">
    <citation type="submission" date="2020-08" db="EMBL/GenBank/DDBJ databases">
        <title>Functional genomics of gut bacteria from endangered species of beetles.</title>
        <authorList>
            <person name="Carlos-Shanley C."/>
        </authorList>
    </citation>
    <scope>NUCLEOTIDE SEQUENCE [LARGE SCALE GENOMIC DNA]</scope>
    <source>
        <strain evidence="9 10">S00198</strain>
    </source>
</reference>
<evidence type="ECO:0000256" key="6">
    <source>
        <dbReference type="SAM" id="Phobius"/>
    </source>
</evidence>
<organism evidence="9 10">
    <name type="scientific">Acidovorax soli</name>
    <dbReference type="NCBI Taxonomy" id="592050"/>
    <lineage>
        <taxon>Bacteria</taxon>
        <taxon>Pseudomonadati</taxon>
        <taxon>Pseudomonadota</taxon>
        <taxon>Betaproteobacteria</taxon>
        <taxon>Burkholderiales</taxon>
        <taxon>Comamonadaceae</taxon>
        <taxon>Acidovorax</taxon>
    </lineage>
</organism>
<feature type="domain" description="HAMP" evidence="8">
    <location>
        <begin position="230"/>
        <end position="282"/>
    </location>
</feature>
<keyword evidence="6" id="KW-0472">Membrane</keyword>
<evidence type="ECO:0000259" key="8">
    <source>
        <dbReference type="PROSITE" id="PS50885"/>
    </source>
</evidence>
<dbReference type="PRINTS" id="PR00260">
    <property type="entry name" value="CHEMTRNSDUCR"/>
</dbReference>
<dbReference type="InterPro" id="IPR004090">
    <property type="entry name" value="Chemotax_Me-accpt_rcpt"/>
</dbReference>
<sequence length="538" mass="55852">MAVASVPQGGGRLGIGMRLALGFGLVLALFAGSTAYAVLQMRAMERNMASAVHAHAEIAARASAMRSSIDDIYLNALLLVLSTQREDIDFHQGLVEQSRGLYQRARSGLVSLTHGGQDIPGLAGALGGLAQAEGVLQELERSIRSRVDAVRGQGDVEPDLVVIDHFAGTMRARVEQWVKAVDPIVEATTAAGRERQAHASAAAALAQSVQVLASVLAILGGALAAWNIARGVTRPIGEAVRVAERVAQGDLSLVIPRGGRDETGALLEALARMQSSLGALVREVRDVAHSIQDASTDVSSGNNDLSQRTEHAASQLQRTAGSVDQLSGAVRQSAQSARTADGLARNAAQAAEQGGQVVLQAVQSMQDIALQSRKIADIIGLIEGIAFQTNILALNAAVEAARAGEQGRGFAVVAGEVRSLAHRSDAAAKDIKLLIQSSVASVACGSALVHDAGQKMEGIVAGVRQVTAAIHEITHAAASQSLGIDEVAQAMNDMDQSTQQNAALVEQSAAAAQSLQSQAQRLARMVSAFQLADRVAGR</sequence>
<dbReference type="Pfam" id="PF00015">
    <property type="entry name" value="MCPsignal"/>
    <property type="match status" value="1"/>
</dbReference>
<dbReference type="PANTHER" id="PTHR43531:SF14">
    <property type="entry name" value="METHYL-ACCEPTING CHEMOTAXIS PROTEIN I-RELATED"/>
    <property type="match status" value="1"/>
</dbReference>
<accession>A0A7X0UCJ4</accession>
<dbReference type="InterPro" id="IPR003660">
    <property type="entry name" value="HAMP_dom"/>
</dbReference>
<keyword evidence="6" id="KW-0812">Transmembrane</keyword>